<evidence type="ECO:0000313" key="1">
    <source>
        <dbReference type="EMBL" id="KAL3954377.1"/>
    </source>
</evidence>
<dbReference type="EMBL" id="JBGNUJ010000010">
    <property type="protein sequence ID" value="KAL3954377.1"/>
    <property type="molecule type" value="Genomic_DNA"/>
</dbReference>
<evidence type="ECO:0000313" key="2">
    <source>
        <dbReference type="Proteomes" id="UP001638806"/>
    </source>
</evidence>
<keyword evidence="2" id="KW-1185">Reference proteome</keyword>
<gene>
    <name evidence="1" type="ORF">ACCO45_009940</name>
</gene>
<sequence>MDSCYNAPAISSAGVLNPGRDTCGAVTSPSDGCREPGYLEVNNVYVRTRCNSGWCAHLYGYYFEVDAKEKCKGHRHDWEHIVVWTENGVAKYVAASAHGSYEVRPSKDTPWNGDHPKIVYHKDGSSTHAFRFAQADDDVIENDKGIWFQGDLVSYYGFPSSELRDRMIHTDWGSAHIAMTDGRLSEALRIAKGSYNIPMDTNRHDGSMSRPC</sequence>
<reference evidence="1" key="1">
    <citation type="submission" date="2024-12" db="EMBL/GenBank/DDBJ databases">
        <title>Comparative genomics and development of molecular markers within Purpureocillium lilacinum and among Purpureocillium species.</title>
        <authorList>
            <person name="Yeh Z.-Y."/>
            <person name="Ni N.-T."/>
            <person name="Lo P.-H."/>
            <person name="Mushyakhwo K."/>
            <person name="Lin C.-F."/>
            <person name="Nai Y.-S."/>
        </authorList>
    </citation>
    <scope>NUCLEOTIDE SEQUENCE</scope>
    <source>
        <strain evidence="1">NCHU-NPUST-175</strain>
    </source>
</reference>
<organism evidence="1 2">
    <name type="scientific">Purpureocillium lilacinum</name>
    <name type="common">Paecilomyces lilacinus</name>
    <dbReference type="NCBI Taxonomy" id="33203"/>
    <lineage>
        <taxon>Eukaryota</taxon>
        <taxon>Fungi</taxon>
        <taxon>Dikarya</taxon>
        <taxon>Ascomycota</taxon>
        <taxon>Pezizomycotina</taxon>
        <taxon>Sordariomycetes</taxon>
        <taxon>Hypocreomycetidae</taxon>
        <taxon>Hypocreales</taxon>
        <taxon>Ophiocordycipitaceae</taxon>
        <taxon>Purpureocillium</taxon>
    </lineage>
</organism>
<accession>A0ACC4DEY6</accession>
<proteinExistence type="predicted"/>
<comment type="caution">
    <text evidence="1">The sequence shown here is derived from an EMBL/GenBank/DDBJ whole genome shotgun (WGS) entry which is preliminary data.</text>
</comment>
<name>A0ACC4DEY6_PURLI</name>
<protein>
    <submittedName>
        <fullName evidence="1">Uncharacterized protein</fullName>
    </submittedName>
</protein>
<dbReference type="Proteomes" id="UP001638806">
    <property type="component" value="Unassembled WGS sequence"/>
</dbReference>